<dbReference type="InterPro" id="IPR001867">
    <property type="entry name" value="OmpR/PhoB-type_DNA-bd"/>
</dbReference>
<accession>A0A4R1FFS9</accession>
<dbReference type="InterPro" id="IPR051677">
    <property type="entry name" value="AfsR-DnrI-RedD_regulator"/>
</dbReference>
<dbReference type="Gene3D" id="1.10.10.10">
    <property type="entry name" value="Winged helix-like DNA-binding domain superfamily/Winged helix DNA-binding domain"/>
    <property type="match status" value="1"/>
</dbReference>
<dbReference type="PROSITE" id="PS51755">
    <property type="entry name" value="OMPR_PHOB"/>
    <property type="match status" value="1"/>
</dbReference>
<dbReference type="SUPFAM" id="SSF46894">
    <property type="entry name" value="C-terminal effector domain of the bipartite response regulators"/>
    <property type="match status" value="1"/>
</dbReference>
<dbReference type="Proteomes" id="UP000294856">
    <property type="component" value="Unassembled WGS sequence"/>
</dbReference>
<keyword evidence="8" id="KW-1185">Reference proteome</keyword>
<dbReference type="InterPro" id="IPR036388">
    <property type="entry name" value="WH-like_DNA-bd_sf"/>
</dbReference>
<dbReference type="SMART" id="SM01043">
    <property type="entry name" value="BTAD"/>
    <property type="match status" value="1"/>
</dbReference>
<dbReference type="CDD" id="cd15831">
    <property type="entry name" value="BTAD"/>
    <property type="match status" value="1"/>
</dbReference>
<protein>
    <submittedName>
        <fullName evidence="7">DNA-binding SARP family transcriptional activator</fullName>
    </submittedName>
</protein>
<dbReference type="EMBL" id="SMFR01000009">
    <property type="protein sequence ID" value="TCJ89711.1"/>
    <property type="molecule type" value="Genomic_DNA"/>
</dbReference>
<evidence type="ECO:0000259" key="6">
    <source>
        <dbReference type="PROSITE" id="PS51755"/>
    </source>
</evidence>
<dbReference type="GO" id="GO:0006355">
    <property type="term" value="P:regulation of DNA-templated transcription"/>
    <property type="evidence" value="ECO:0007669"/>
    <property type="project" value="InterPro"/>
</dbReference>
<dbReference type="PANTHER" id="PTHR35807:SF1">
    <property type="entry name" value="TRANSCRIPTIONAL REGULATOR REDD"/>
    <property type="match status" value="1"/>
</dbReference>
<dbReference type="InterPro" id="IPR005158">
    <property type="entry name" value="BTAD"/>
</dbReference>
<evidence type="ECO:0000256" key="3">
    <source>
        <dbReference type="ARBA" id="ARBA00023125"/>
    </source>
</evidence>
<comment type="similarity">
    <text evidence="1">Belongs to the AfsR/DnrI/RedD regulatory family.</text>
</comment>
<comment type="caution">
    <text evidence="7">The sequence shown here is derived from an EMBL/GenBank/DDBJ whole genome shotgun (WGS) entry which is preliminary data.</text>
</comment>
<reference evidence="7 8" key="1">
    <citation type="submission" date="2019-03" db="EMBL/GenBank/DDBJ databases">
        <title>Genomic Encyclopedia of Type Strains, Phase IV (KMG-IV): sequencing the most valuable type-strain genomes for metagenomic binning, comparative biology and taxonomic classification.</title>
        <authorList>
            <person name="Goeker M."/>
        </authorList>
    </citation>
    <scope>NUCLEOTIDE SEQUENCE [LARGE SCALE GENOMIC DNA]</scope>
    <source>
        <strain evidence="7 8">DSM 44684</strain>
    </source>
</reference>
<dbReference type="SMART" id="SM00862">
    <property type="entry name" value="Trans_reg_C"/>
    <property type="match status" value="1"/>
</dbReference>
<keyword evidence="4" id="KW-0804">Transcription</keyword>
<name>A0A4R1FFS9_9NOCA</name>
<dbReference type="Pfam" id="PF00486">
    <property type="entry name" value="Trans_reg_C"/>
    <property type="match status" value="1"/>
</dbReference>
<evidence type="ECO:0000313" key="7">
    <source>
        <dbReference type="EMBL" id="TCJ89711.1"/>
    </source>
</evidence>
<evidence type="ECO:0000256" key="4">
    <source>
        <dbReference type="ARBA" id="ARBA00023163"/>
    </source>
</evidence>
<dbReference type="AlphaFoldDB" id="A0A4R1FFS9"/>
<dbReference type="STRING" id="1210063.GCA_001612665_05651"/>
<feature type="DNA-binding region" description="OmpR/PhoB-type" evidence="5">
    <location>
        <begin position="1"/>
        <end position="105"/>
    </location>
</feature>
<gene>
    <name evidence="7" type="ORF">DFR71_6348</name>
</gene>
<keyword evidence="2" id="KW-0805">Transcription regulation</keyword>
<organism evidence="7 8">
    <name type="scientific">Nocardia alba</name>
    <dbReference type="NCBI Taxonomy" id="225051"/>
    <lineage>
        <taxon>Bacteria</taxon>
        <taxon>Bacillati</taxon>
        <taxon>Actinomycetota</taxon>
        <taxon>Actinomycetes</taxon>
        <taxon>Mycobacteriales</taxon>
        <taxon>Nocardiaceae</taxon>
        <taxon>Nocardia</taxon>
    </lineage>
</organism>
<dbReference type="Pfam" id="PF03704">
    <property type="entry name" value="BTAD"/>
    <property type="match status" value="1"/>
</dbReference>
<sequence>MNAHYIGMMRFQVLGPILAHDDRGTPVALRGPRHREVLARLILAHRRVVPVGRLVEDLWDEPPPNAVGAVRTFVAGLRRALEPDRAPRTPPRLLVTEGLGYALRPDQADVDAWRFDDAVRSAASLPPEQAFSLLTEALSWWQGPAYTDVADAGWARAERARLTEQRLLAVERRATAQLALGAAAAAVPGLDAHVAEHPWREDAWGLLATALYRSGRQADALAVLARARRMLAEDLGIDPGPALRRLEHDLLRQAEYLDPDATDPTVRVWEQARAAYDSAVAPRTRTRLESTAGLMRDLAVTGGGGLTAARAHRISAVIAADDLGDAELTARVIGIYDVPAIWTRSDDPVQDRRLVEIAERTLLRLPTHDDADRARLLATIAVESRGALPVHTVTEAGLRPLRAAGAAEEIARRLHDPALLAFALNGVFMQSFRRAGLAPRREAVATEILTVATNAKLATYQVLGHLILIQTCCARADYPGADQHADVADALARRYELPLVEVFTTWYRAMRTAATPDLAAARAAYTAAADVLTGAGMPGLDGGLLPLAQLSLALREHETATIAAFDPETDWGPYRSWVEPTLLVARDELDGAREALRTITSPPRDLLFEALWAIVAHAAVAVGDRETMRRARTQLAPAAAETTAQSGLLSIGPVRAHLDDLDAALLRSPVR</sequence>
<evidence type="ECO:0000256" key="1">
    <source>
        <dbReference type="ARBA" id="ARBA00005820"/>
    </source>
</evidence>
<proteinExistence type="inferred from homology"/>
<dbReference type="InterPro" id="IPR011990">
    <property type="entry name" value="TPR-like_helical_dom_sf"/>
</dbReference>
<dbReference type="GO" id="GO:0000160">
    <property type="term" value="P:phosphorelay signal transduction system"/>
    <property type="evidence" value="ECO:0007669"/>
    <property type="project" value="InterPro"/>
</dbReference>
<evidence type="ECO:0000256" key="2">
    <source>
        <dbReference type="ARBA" id="ARBA00023015"/>
    </source>
</evidence>
<keyword evidence="3 5" id="KW-0238">DNA-binding</keyword>
<dbReference type="Gene3D" id="1.25.40.10">
    <property type="entry name" value="Tetratricopeptide repeat domain"/>
    <property type="match status" value="1"/>
</dbReference>
<dbReference type="RefSeq" id="WP_243655155.1">
    <property type="nucleotide sequence ID" value="NZ_SMFR01000009.1"/>
</dbReference>
<dbReference type="SUPFAM" id="SSF48452">
    <property type="entry name" value="TPR-like"/>
    <property type="match status" value="1"/>
</dbReference>
<dbReference type="GO" id="GO:0003677">
    <property type="term" value="F:DNA binding"/>
    <property type="evidence" value="ECO:0007669"/>
    <property type="project" value="UniProtKB-UniRule"/>
</dbReference>
<feature type="domain" description="OmpR/PhoB-type" evidence="6">
    <location>
        <begin position="1"/>
        <end position="105"/>
    </location>
</feature>
<dbReference type="InterPro" id="IPR016032">
    <property type="entry name" value="Sig_transdc_resp-reg_C-effctor"/>
</dbReference>
<evidence type="ECO:0000256" key="5">
    <source>
        <dbReference type="PROSITE-ProRule" id="PRU01091"/>
    </source>
</evidence>
<evidence type="ECO:0000313" key="8">
    <source>
        <dbReference type="Proteomes" id="UP000294856"/>
    </source>
</evidence>
<dbReference type="PANTHER" id="PTHR35807">
    <property type="entry name" value="TRANSCRIPTIONAL REGULATOR REDD-RELATED"/>
    <property type="match status" value="1"/>
</dbReference>